<dbReference type="Proteomes" id="UP001515500">
    <property type="component" value="Chromosome 6"/>
</dbReference>
<evidence type="ECO:0000256" key="7">
    <source>
        <dbReference type="ARBA" id="ARBA00022759"/>
    </source>
</evidence>
<accession>A0AB40BHS6</accession>
<dbReference type="PROSITE" id="PS52020">
    <property type="entry name" value="CRESS_DNA_REP"/>
    <property type="match status" value="1"/>
</dbReference>
<dbReference type="PRINTS" id="PR00227">
    <property type="entry name" value="GEMCOATAL1"/>
</dbReference>
<gene>
    <name evidence="13" type="primary">LOC120263106</name>
</gene>
<keyword evidence="2" id="KW-0548">Nucleotidyltransferase</keyword>
<keyword evidence="7" id="KW-0255">Endonuclease</keyword>
<keyword evidence="6" id="KW-0547">Nucleotide-binding</keyword>
<keyword evidence="9" id="KW-0190">Covalent protein-DNA linkage</keyword>
<keyword evidence="5" id="KW-0479">Metal-binding</keyword>
<dbReference type="GO" id="GO:0016779">
    <property type="term" value="F:nucleotidyltransferase activity"/>
    <property type="evidence" value="ECO:0007669"/>
    <property type="project" value="UniProtKB-KW"/>
</dbReference>
<evidence type="ECO:0000313" key="12">
    <source>
        <dbReference type="Proteomes" id="UP001515500"/>
    </source>
</evidence>
<sequence length="199" mass="22736">MEKKLLLAVPLPSNKKFIKVARELHDDGQQHLRVLIQLEGKAQITNQRLFNLQHLPFSRSFHPNIQTARSFSDVKAYVEKNGDYTDWGEFQIDGRSSRNGPLNLAEVYAEALNAGIEWWLEANFIVNGTTLPEVNNNKYVLRTDIDRPVSLILEGPSRTGKKIWARSLGLHNYICGHMDFNANTFRNDVMYNVIDDVAP</sequence>
<keyword evidence="10" id="KW-0238">DNA-binding</keyword>
<evidence type="ECO:0000256" key="1">
    <source>
        <dbReference type="ARBA" id="ARBA00022679"/>
    </source>
</evidence>
<evidence type="ECO:0000313" key="13">
    <source>
        <dbReference type="RefSeq" id="XP_039126947.1"/>
    </source>
</evidence>
<dbReference type="SUPFAM" id="SSF55464">
    <property type="entry name" value="Origin of replication-binding domain, RBD-like"/>
    <property type="match status" value="1"/>
</dbReference>
<dbReference type="GeneID" id="120263106"/>
<dbReference type="GO" id="GO:0004519">
    <property type="term" value="F:endonuclease activity"/>
    <property type="evidence" value="ECO:0007669"/>
    <property type="project" value="UniProtKB-KW"/>
</dbReference>
<dbReference type="PRINTS" id="PR00228">
    <property type="entry name" value="GEMCOATCLVL1"/>
</dbReference>
<dbReference type="GO" id="GO:0000166">
    <property type="term" value="F:nucleotide binding"/>
    <property type="evidence" value="ECO:0007669"/>
    <property type="project" value="UniProtKB-KW"/>
</dbReference>
<evidence type="ECO:0000259" key="11">
    <source>
        <dbReference type="PROSITE" id="PS52020"/>
    </source>
</evidence>
<reference evidence="13" key="1">
    <citation type="submission" date="2025-08" db="UniProtKB">
        <authorList>
            <consortium name="RefSeq"/>
        </authorList>
    </citation>
    <scope>IDENTIFICATION</scope>
</reference>
<name>A0AB40BHS6_DIOCR</name>
<dbReference type="GO" id="GO:0006260">
    <property type="term" value="P:DNA replication"/>
    <property type="evidence" value="ECO:0007669"/>
    <property type="project" value="UniProtKB-KW"/>
</dbReference>
<dbReference type="InterPro" id="IPR049912">
    <property type="entry name" value="CRESS_DNA_REP"/>
</dbReference>
<dbReference type="Gene3D" id="3.40.1310.20">
    <property type="match status" value="1"/>
</dbReference>
<organism evidence="12 13">
    <name type="scientific">Dioscorea cayennensis subsp. rotundata</name>
    <name type="common">White Guinea yam</name>
    <name type="synonym">Dioscorea rotundata</name>
    <dbReference type="NCBI Taxonomy" id="55577"/>
    <lineage>
        <taxon>Eukaryota</taxon>
        <taxon>Viridiplantae</taxon>
        <taxon>Streptophyta</taxon>
        <taxon>Embryophyta</taxon>
        <taxon>Tracheophyta</taxon>
        <taxon>Spermatophyta</taxon>
        <taxon>Magnoliopsida</taxon>
        <taxon>Liliopsida</taxon>
        <taxon>Dioscoreales</taxon>
        <taxon>Dioscoreaceae</taxon>
        <taxon>Dioscorea</taxon>
    </lineage>
</organism>
<evidence type="ECO:0000256" key="4">
    <source>
        <dbReference type="ARBA" id="ARBA00022722"/>
    </source>
</evidence>
<dbReference type="Pfam" id="PF00799">
    <property type="entry name" value="Gemini_AL1"/>
    <property type="match status" value="1"/>
</dbReference>
<keyword evidence="4" id="KW-0540">Nuclease</keyword>
<evidence type="ECO:0000256" key="2">
    <source>
        <dbReference type="ARBA" id="ARBA00022695"/>
    </source>
</evidence>
<evidence type="ECO:0000256" key="9">
    <source>
        <dbReference type="ARBA" id="ARBA00023124"/>
    </source>
</evidence>
<evidence type="ECO:0000256" key="6">
    <source>
        <dbReference type="ARBA" id="ARBA00022741"/>
    </source>
</evidence>
<dbReference type="GO" id="GO:0005198">
    <property type="term" value="F:structural molecule activity"/>
    <property type="evidence" value="ECO:0007669"/>
    <property type="project" value="InterPro"/>
</dbReference>
<dbReference type="GO" id="GO:0016787">
    <property type="term" value="F:hydrolase activity"/>
    <property type="evidence" value="ECO:0007669"/>
    <property type="project" value="UniProtKB-KW"/>
</dbReference>
<keyword evidence="8" id="KW-0378">Hydrolase</keyword>
<proteinExistence type="predicted"/>
<dbReference type="GO" id="GO:0003677">
    <property type="term" value="F:DNA binding"/>
    <property type="evidence" value="ECO:0007669"/>
    <property type="project" value="UniProtKB-KW"/>
</dbReference>
<keyword evidence="3" id="KW-0235">DNA replication</keyword>
<evidence type="ECO:0000256" key="5">
    <source>
        <dbReference type="ARBA" id="ARBA00022723"/>
    </source>
</evidence>
<feature type="domain" description="CRESS-DNA virus Rep endonuclease" evidence="11">
    <location>
        <begin position="1"/>
        <end position="90"/>
    </location>
</feature>
<protein>
    <submittedName>
        <fullName evidence="13">Uncharacterized protein LOC120263106</fullName>
    </submittedName>
</protein>
<evidence type="ECO:0000256" key="10">
    <source>
        <dbReference type="ARBA" id="ARBA00023125"/>
    </source>
</evidence>
<evidence type="ECO:0000256" key="3">
    <source>
        <dbReference type="ARBA" id="ARBA00022705"/>
    </source>
</evidence>
<dbReference type="InterPro" id="IPR001301">
    <property type="entry name" value="Gemini_AL1_CLV"/>
</dbReference>
<keyword evidence="12" id="KW-1185">Reference proteome</keyword>
<dbReference type="GO" id="GO:0046872">
    <property type="term" value="F:metal ion binding"/>
    <property type="evidence" value="ECO:0007669"/>
    <property type="project" value="UniProtKB-KW"/>
</dbReference>
<dbReference type="RefSeq" id="XP_039126947.1">
    <property type="nucleotide sequence ID" value="XM_039271013.1"/>
</dbReference>
<dbReference type="InterPro" id="IPR001191">
    <property type="entry name" value="Gemini_AL1_REP"/>
</dbReference>
<dbReference type="AlphaFoldDB" id="A0AB40BHS6"/>
<evidence type="ECO:0000256" key="8">
    <source>
        <dbReference type="ARBA" id="ARBA00022801"/>
    </source>
</evidence>
<keyword evidence="1" id="KW-0808">Transferase</keyword>